<dbReference type="InterPro" id="IPR017774">
    <property type="entry name" value="Bicupin_oxalate_deCO2ase/Oxase"/>
</dbReference>
<proteinExistence type="predicted"/>
<dbReference type="PROSITE" id="PS51318">
    <property type="entry name" value="TAT"/>
    <property type="match status" value="1"/>
</dbReference>
<dbReference type="InterPro" id="IPR006311">
    <property type="entry name" value="TAT_signal"/>
</dbReference>
<dbReference type="PANTHER" id="PTHR35848">
    <property type="entry name" value="OXALATE-BINDING PROTEIN"/>
    <property type="match status" value="1"/>
</dbReference>
<dbReference type="InterPro" id="IPR014710">
    <property type="entry name" value="RmlC-like_jellyroll"/>
</dbReference>
<evidence type="ECO:0000259" key="4">
    <source>
        <dbReference type="SMART" id="SM00835"/>
    </source>
</evidence>
<feature type="domain" description="Cupin type-1" evidence="4">
    <location>
        <begin position="264"/>
        <end position="406"/>
    </location>
</feature>
<keyword evidence="1" id="KW-0479">Metal-binding</keyword>
<reference evidence="5 6" key="1">
    <citation type="submission" date="2021-07" db="EMBL/GenBank/DDBJ databases">
        <title>Paraburkholderia edwinii protects Aspergillus sp. from phenazines by acting as a toxin sponge.</title>
        <authorList>
            <person name="Dahlstrom K.M."/>
            <person name="Newman D.K."/>
        </authorList>
    </citation>
    <scope>NUCLEOTIDE SEQUENCE [LARGE SCALE GENOMIC DNA]</scope>
    <source>
        <strain evidence="5 6">Pe01</strain>
    </source>
</reference>
<evidence type="ECO:0000313" key="6">
    <source>
        <dbReference type="Proteomes" id="UP000826462"/>
    </source>
</evidence>
<organism evidence="5 6">
    <name type="scientific">Paraburkholderia edwinii</name>
    <dbReference type="NCBI Taxonomy" id="2861782"/>
    <lineage>
        <taxon>Bacteria</taxon>
        <taxon>Pseudomonadati</taxon>
        <taxon>Pseudomonadota</taxon>
        <taxon>Betaproteobacteria</taxon>
        <taxon>Burkholderiales</taxon>
        <taxon>Burkholderiaceae</taxon>
        <taxon>Paraburkholderia</taxon>
    </lineage>
</organism>
<dbReference type="CDD" id="cd20304">
    <property type="entry name" value="cupin_OxDC_N"/>
    <property type="match status" value="1"/>
</dbReference>
<evidence type="ECO:0000256" key="1">
    <source>
        <dbReference type="ARBA" id="ARBA00022723"/>
    </source>
</evidence>
<dbReference type="Gene3D" id="2.60.120.10">
    <property type="entry name" value="Jelly Rolls"/>
    <property type="match status" value="2"/>
</dbReference>
<gene>
    <name evidence="5" type="ORF">KZJ38_17680</name>
</gene>
<dbReference type="EMBL" id="CP080095">
    <property type="protein sequence ID" value="QYD68094.1"/>
    <property type="molecule type" value="Genomic_DNA"/>
</dbReference>
<feature type="chain" id="PRO_5047427963" evidence="3">
    <location>
        <begin position="29"/>
        <end position="418"/>
    </location>
</feature>
<accession>A0ABX8UM66</accession>
<dbReference type="Pfam" id="PF00190">
    <property type="entry name" value="Cupin_1"/>
    <property type="match status" value="2"/>
</dbReference>
<dbReference type="InterPro" id="IPR051610">
    <property type="entry name" value="GPI/OXD"/>
</dbReference>
<feature type="signal peptide" evidence="3">
    <location>
        <begin position="1"/>
        <end position="28"/>
    </location>
</feature>
<dbReference type="InterPro" id="IPR011051">
    <property type="entry name" value="RmlC_Cupin_sf"/>
</dbReference>
<feature type="domain" description="Cupin type-1" evidence="4">
    <location>
        <begin position="86"/>
        <end position="226"/>
    </location>
</feature>
<dbReference type="RefSeq" id="WP_219797487.1">
    <property type="nucleotide sequence ID" value="NZ_CP080095.1"/>
</dbReference>
<evidence type="ECO:0000313" key="5">
    <source>
        <dbReference type="EMBL" id="QYD68094.1"/>
    </source>
</evidence>
<evidence type="ECO:0000256" key="2">
    <source>
        <dbReference type="SAM" id="MobiDB-lite"/>
    </source>
</evidence>
<keyword evidence="3" id="KW-0732">Signal</keyword>
<dbReference type="Proteomes" id="UP000826462">
    <property type="component" value="Chromosome 1"/>
</dbReference>
<name>A0ABX8UM66_9BURK</name>
<keyword evidence="6" id="KW-1185">Reference proteome</keyword>
<sequence length="418" mass="45281">MTNMSRRRAMIGAATAAIAAGVAVTAKAASFGNPDGPGEGAINARNPQDLTDPGPQNPALANQFPSIQNPPATDVNGMPLYWSSFNTAHKRIQNGGWAREVTQSDFAISTEISGVNMRLSAGGIREMHWHQQAEWAIMLDGNCRITTLDEQGRPSVQDVKAGDLWYFPAGLPHSLQGIGSTGAEFLIAFDNGTASEFNTLLLTDWIAHTPLDVLAANFGVPVEAFRNIPLHNLWIFQGKEPGALAADQRAAASKKGPPAMPVIFSLAGSKYVRQTRGGHVQIADSTNFPISKTIAAALVTVHPGGIREMHWHPNADEWQYYIKGKGRVTVFDTGPKALTADFGSGDIGYVRKGLGHYVQNMGDTDLIFLEVFRSDHFAEVSLSDWLTHTPPEMVMQTLNISAETLAQFPRDRPDVMPE</sequence>
<dbReference type="SUPFAM" id="SSF51182">
    <property type="entry name" value="RmlC-like cupins"/>
    <property type="match status" value="1"/>
</dbReference>
<dbReference type="SMART" id="SM00835">
    <property type="entry name" value="Cupin_1"/>
    <property type="match status" value="2"/>
</dbReference>
<dbReference type="PANTHER" id="PTHR35848:SF9">
    <property type="entry name" value="SLL1358 PROTEIN"/>
    <property type="match status" value="1"/>
</dbReference>
<feature type="compositionally biased region" description="Polar residues" evidence="2">
    <location>
        <begin position="59"/>
        <end position="69"/>
    </location>
</feature>
<dbReference type="CDD" id="cd20305">
    <property type="entry name" value="cupin_OxDC_C"/>
    <property type="match status" value="1"/>
</dbReference>
<protein>
    <submittedName>
        <fullName evidence="5">Cupin domain-containing protein</fullName>
    </submittedName>
</protein>
<dbReference type="NCBIfam" id="TIGR03404">
    <property type="entry name" value="bicupin_oxalic"/>
    <property type="match status" value="1"/>
</dbReference>
<feature type="region of interest" description="Disordered" evidence="2">
    <location>
        <begin position="32"/>
        <end position="69"/>
    </location>
</feature>
<dbReference type="InterPro" id="IPR006045">
    <property type="entry name" value="Cupin_1"/>
</dbReference>
<evidence type="ECO:0000256" key="3">
    <source>
        <dbReference type="SAM" id="SignalP"/>
    </source>
</evidence>